<organism evidence="2 3">
    <name type="scientific">candidate division TA06 bacterium</name>
    <dbReference type="NCBI Taxonomy" id="2250710"/>
    <lineage>
        <taxon>Bacteria</taxon>
        <taxon>Bacteria division TA06</taxon>
    </lineage>
</organism>
<evidence type="ECO:0000256" key="1">
    <source>
        <dbReference type="SAM" id="Coils"/>
    </source>
</evidence>
<feature type="coiled-coil region" evidence="1">
    <location>
        <begin position="12"/>
        <end position="46"/>
    </location>
</feature>
<dbReference type="AlphaFoldDB" id="A0A660SC47"/>
<dbReference type="Proteomes" id="UP000271125">
    <property type="component" value="Unassembled WGS sequence"/>
</dbReference>
<reference evidence="2 3" key="1">
    <citation type="submission" date="2018-06" db="EMBL/GenBank/DDBJ databases">
        <title>Extensive metabolic versatility and redundancy in microbially diverse, dynamic hydrothermal sediments.</title>
        <authorList>
            <person name="Dombrowski N."/>
            <person name="Teske A."/>
            <person name="Baker B.J."/>
        </authorList>
    </citation>
    <scope>NUCLEOTIDE SEQUENCE [LARGE SCALE GENOMIC DNA]</scope>
    <source>
        <strain evidence="2">B10_G13</strain>
    </source>
</reference>
<keyword evidence="1" id="KW-0175">Coiled coil</keyword>
<name>A0A660SC47_UNCT6</name>
<comment type="caution">
    <text evidence="2">The sequence shown here is derived from an EMBL/GenBank/DDBJ whole genome shotgun (WGS) entry which is preliminary data.</text>
</comment>
<evidence type="ECO:0000313" key="3">
    <source>
        <dbReference type="Proteomes" id="UP000271125"/>
    </source>
</evidence>
<feature type="non-terminal residue" evidence="2">
    <location>
        <position position="1"/>
    </location>
</feature>
<proteinExistence type="predicted"/>
<dbReference type="EMBL" id="QNBD01000299">
    <property type="protein sequence ID" value="RKX68247.1"/>
    <property type="molecule type" value="Genomic_DNA"/>
</dbReference>
<gene>
    <name evidence="2" type="ORF">DRP43_05955</name>
</gene>
<feature type="coiled-coil region" evidence="1">
    <location>
        <begin position="86"/>
        <end position="209"/>
    </location>
</feature>
<sequence length="223" mass="25813">YTDENTDIESKLSAKFEEYDELNLKIKKLNNEITKLNALKSTELKDIQANKNDIIDSYDEKISGKKKELYEIEDKLSSDKEMILKIETMRDKIESIVSARKEEEKKLSKQIAEYKEVLSEKAEQEILKEKSEIINLKNERSTIELKKQELEANIVKLQDKAQSLKNILQKGIANINKLKEVKSLLLQNIDDKKSELVKLDKEIGNQQKTNIPGDEDENGNILF</sequence>
<evidence type="ECO:0000313" key="2">
    <source>
        <dbReference type="EMBL" id="RKX68247.1"/>
    </source>
</evidence>
<accession>A0A660SC47</accession>
<protein>
    <submittedName>
        <fullName evidence="2">Uncharacterized protein</fullName>
    </submittedName>
</protein>